<dbReference type="Pfam" id="PF00566">
    <property type="entry name" value="RabGAP-TBC"/>
    <property type="match status" value="1"/>
</dbReference>
<keyword evidence="6" id="KW-1185">Reference proteome</keyword>
<keyword evidence="3" id="KW-1133">Transmembrane helix</keyword>
<comment type="caution">
    <text evidence="5">The sequence shown here is derived from an EMBL/GenBank/DDBJ whole genome shotgun (WGS) entry which is preliminary data.</text>
</comment>
<dbReference type="Proteomes" id="UP001498398">
    <property type="component" value="Unassembled WGS sequence"/>
</dbReference>
<evidence type="ECO:0000259" key="4">
    <source>
        <dbReference type="PROSITE" id="PS50086"/>
    </source>
</evidence>
<evidence type="ECO:0000256" key="3">
    <source>
        <dbReference type="SAM" id="Phobius"/>
    </source>
</evidence>
<feature type="region of interest" description="Disordered" evidence="2">
    <location>
        <begin position="1"/>
        <end position="22"/>
    </location>
</feature>
<keyword evidence="1" id="KW-0343">GTPase activation</keyword>
<keyword evidence="3" id="KW-0812">Transmembrane</keyword>
<dbReference type="PROSITE" id="PS50086">
    <property type="entry name" value="TBC_RABGAP"/>
    <property type="match status" value="1"/>
</dbReference>
<dbReference type="Gene3D" id="1.10.8.1310">
    <property type="match status" value="1"/>
</dbReference>
<feature type="region of interest" description="Disordered" evidence="2">
    <location>
        <begin position="289"/>
        <end position="385"/>
    </location>
</feature>
<dbReference type="Gene3D" id="1.10.472.80">
    <property type="entry name" value="Ypt/Rab-GAP domain of gyp1p, domain 3"/>
    <property type="match status" value="1"/>
</dbReference>
<evidence type="ECO:0000313" key="5">
    <source>
        <dbReference type="EMBL" id="KAK7471029.1"/>
    </source>
</evidence>
<evidence type="ECO:0000313" key="6">
    <source>
        <dbReference type="Proteomes" id="UP001498398"/>
    </source>
</evidence>
<dbReference type="InterPro" id="IPR045913">
    <property type="entry name" value="TBC20/Gyp8-like"/>
</dbReference>
<feature type="transmembrane region" description="Helical" evidence="3">
    <location>
        <begin position="508"/>
        <end position="526"/>
    </location>
</feature>
<evidence type="ECO:0000256" key="1">
    <source>
        <dbReference type="ARBA" id="ARBA00022468"/>
    </source>
</evidence>
<dbReference type="SMART" id="SM00164">
    <property type="entry name" value="TBC"/>
    <property type="match status" value="1"/>
</dbReference>
<dbReference type="PANTHER" id="PTHR20913">
    <property type="entry name" value="TBC1 DOMAIN FAMILY MEMBER 20/GTPASE"/>
    <property type="match status" value="1"/>
</dbReference>
<gene>
    <name evidence="5" type="primary">GYP8</name>
    <name evidence="5" type="ORF">VKT23_002444</name>
</gene>
<feature type="compositionally biased region" description="Low complexity" evidence="2">
    <location>
        <begin position="369"/>
        <end position="380"/>
    </location>
</feature>
<feature type="domain" description="Rab-GAP TBC" evidence="4">
    <location>
        <begin position="38"/>
        <end position="223"/>
    </location>
</feature>
<evidence type="ECO:0000256" key="2">
    <source>
        <dbReference type="SAM" id="MobiDB-lite"/>
    </source>
</evidence>
<feature type="compositionally biased region" description="Polar residues" evidence="2">
    <location>
        <begin position="359"/>
        <end position="368"/>
    </location>
</feature>
<dbReference type="InterPro" id="IPR035969">
    <property type="entry name" value="Rab-GAP_TBC_sf"/>
</dbReference>
<name>A0ABR1K2G8_9AGAR</name>
<sequence length="566" mass="63782">MSVKPELETEPSSPSPASSKALELDEWERIRGKSLQVGGFGEERARLWPKLLNAQHHFTDTKTETEPSSSHKDERQIRLDTDRSFVLYPVDVVKDRETLQEELYQLLVELFRRRPKLSYFQGYHDIITVLFLTLPPDVRLVCAEKISLHRVRDSMGSSLEPVLGLLRFMKNLIGIADPEYAEILEESIPLPYFALSNLLTLFSHDMPTLPLIQHVFDYLLCRPPVMVVYLATAITLSRKAEVQQMQEEGEAGMLHSLLTGLPNITDGDEVLVKGESSVDDQKPAIETAVKELSGDDEYIPLEEETKPKPEDPMPFEPPLEAKPSHENSGAYLQEENPELREDTQFSNPPSDVQGEQEVSEPSNGDPQASSEQGSPSSSSSVKNDAWDDDETFHIRKPTIPLVVLLKQADDLYKTYPPNHPGLSLSSIMGPKSVVFTWSPEPSEMPDDDTAENIVEHTDQIVLPYVEESPDKEKEAEHLNRDNRRGRQKHDKALRRLIRALEFRDRRTMVASAVLVLGVALAVYGIANGSMSRNGRHQFTAEQWRHLTGWVGGVLLGAGERVFRLEN</sequence>
<feature type="compositionally biased region" description="Low complexity" evidence="2">
    <location>
        <begin position="10"/>
        <end position="21"/>
    </location>
</feature>
<dbReference type="InterPro" id="IPR000195">
    <property type="entry name" value="Rab-GAP-TBC_dom"/>
</dbReference>
<organism evidence="5 6">
    <name type="scientific">Marasmiellus scandens</name>
    <dbReference type="NCBI Taxonomy" id="2682957"/>
    <lineage>
        <taxon>Eukaryota</taxon>
        <taxon>Fungi</taxon>
        <taxon>Dikarya</taxon>
        <taxon>Basidiomycota</taxon>
        <taxon>Agaricomycotina</taxon>
        <taxon>Agaricomycetes</taxon>
        <taxon>Agaricomycetidae</taxon>
        <taxon>Agaricales</taxon>
        <taxon>Marasmiineae</taxon>
        <taxon>Omphalotaceae</taxon>
        <taxon>Marasmiellus</taxon>
    </lineage>
</organism>
<dbReference type="EMBL" id="JBANRG010000002">
    <property type="protein sequence ID" value="KAK7471029.1"/>
    <property type="molecule type" value="Genomic_DNA"/>
</dbReference>
<reference evidence="5 6" key="1">
    <citation type="submission" date="2024-01" db="EMBL/GenBank/DDBJ databases">
        <title>A draft genome for the cacao thread blight pathogen Marasmiellus scandens.</title>
        <authorList>
            <person name="Baruah I.K."/>
            <person name="Leung J."/>
            <person name="Bukari Y."/>
            <person name="Amoako-Attah I."/>
            <person name="Meinhardt L.W."/>
            <person name="Bailey B.A."/>
            <person name="Cohen S.P."/>
        </authorList>
    </citation>
    <scope>NUCLEOTIDE SEQUENCE [LARGE SCALE GENOMIC DNA]</scope>
    <source>
        <strain evidence="5 6">GH-19</strain>
    </source>
</reference>
<accession>A0ABR1K2G8</accession>
<proteinExistence type="predicted"/>
<protein>
    <submittedName>
        <fullName evidence="5">GTPase-activating protein gyp8</fullName>
    </submittedName>
</protein>
<dbReference type="PANTHER" id="PTHR20913:SF7">
    <property type="entry name" value="RE60063P"/>
    <property type="match status" value="1"/>
</dbReference>
<feature type="region of interest" description="Disordered" evidence="2">
    <location>
        <begin position="467"/>
        <end position="487"/>
    </location>
</feature>
<feature type="compositionally biased region" description="Basic and acidic residues" evidence="2">
    <location>
        <begin position="468"/>
        <end position="484"/>
    </location>
</feature>
<keyword evidence="3" id="KW-0472">Membrane</keyword>
<dbReference type="SUPFAM" id="SSF47923">
    <property type="entry name" value="Ypt/Rab-GAP domain of gyp1p"/>
    <property type="match status" value="1"/>
</dbReference>